<dbReference type="InterPro" id="IPR001293">
    <property type="entry name" value="Znf_TRAF"/>
</dbReference>
<reference evidence="8" key="1">
    <citation type="submission" date="2022-11" db="EMBL/GenBank/DDBJ databases">
        <authorList>
            <person name="Petersen C."/>
        </authorList>
    </citation>
    <scope>NUCLEOTIDE SEQUENCE</scope>
    <source>
        <strain evidence="8">IBT 23319</strain>
    </source>
</reference>
<feature type="compositionally biased region" description="Polar residues" evidence="5">
    <location>
        <begin position="405"/>
        <end position="415"/>
    </location>
</feature>
<name>A0A9W9NW55_PENCI</name>
<dbReference type="InterPro" id="IPR001841">
    <property type="entry name" value="Znf_RING"/>
</dbReference>
<dbReference type="InterPro" id="IPR027370">
    <property type="entry name" value="Znf-RING_euk"/>
</dbReference>
<dbReference type="OrthoDB" id="1630758at2759"/>
<organism evidence="8 9">
    <name type="scientific">Penicillium citrinum</name>
    <dbReference type="NCBI Taxonomy" id="5077"/>
    <lineage>
        <taxon>Eukaryota</taxon>
        <taxon>Fungi</taxon>
        <taxon>Dikarya</taxon>
        <taxon>Ascomycota</taxon>
        <taxon>Pezizomycotina</taxon>
        <taxon>Eurotiomycetes</taxon>
        <taxon>Eurotiomycetidae</taxon>
        <taxon>Eurotiales</taxon>
        <taxon>Aspergillaceae</taxon>
        <taxon>Penicillium</taxon>
    </lineage>
</organism>
<sequence length="541" mass="60838">MGFERWRRSFEVEVRRELQLRQLRRQRGVSYLSNIGLDLGICILAYSRAYTTPHPSLQKDFNSKQPPRRFTVLQYGTNLHGKFEKGLSTHIMNIQDFLAFDSEADTDHDMPVDLRSLDLVSGYDSHLMCPICHCPLVQPARLQCDHVFCQKCLRSAITTFRSADTDDFPCPSCRTPTSHISTNVPRLLINMCDEIQVRCPFLADGCQEILPRGHIQSHVDRYCGYRLMPCPDESCDKKTRKKDLQPEERCLHSYYQCTRCEQDIMEQDYEEHEKELCPSLESTCVDCGTIVPQRELQGHIDKCPEALSPCAASKYGCTTKIRRAEIANHEQSCPLVSIAPYFEAQNTRLNSLELTTKHLQQRNEIFEDGLANIRSTLLESARSGGRSGPSGERGPQNQADEIDESTSLSPLASSNPTTYLLSLHESLREEVSQMSHALTDLDARASMTIMNECLRIKEDMAHTNAAVTSVRMQVQWLMNPRLHNSTRTGNMRTGASTAGSDTTRTQFTSTSAPGPSQAAGPSLGSLRPRRPSDSGREGTKL</sequence>
<dbReference type="PANTHER" id="PTHR10131:SF94">
    <property type="entry name" value="TNF RECEPTOR-ASSOCIATED FACTOR 4"/>
    <property type="match status" value="1"/>
</dbReference>
<dbReference type="Proteomes" id="UP001147733">
    <property type="component" value="Unassembled WGS sequence"/>
</dbReference>
<feature type="compositionally biased region" description="Low complexity" evidence="5">
    <location>
        <begin position="380"/>
        <end position="395"/>
    </location>
</feature>
<dbReference type="GO" id="GO:0008270">
    <property type="term" value="F:zinc ion binding"/>
    <property type="evidence" value="ECO:0007669"/>
    <property type="project" value="UniProtKB-KW"/>
</dbReference>
<dbReference type="AlphaFoldDB" id="A0A9W9NW55"/>
<dbReference type="Pfam" id="PF02176">
    <property type="entry name" value="zf-TRAF"/>
    <property type="match status" value="1"/>
</dbReference>
<evidence type="ECO:0000256" key="5">
    <source>
        <dbReference type="SAM" id="MobiDB-lite"/>
    </source>
</evidence>
<evidence type="ECO:0000259" key="6">
    <source>
        <dbReference type="PROSITE" id="PS50089"/>
    </source>
</evidence>
<dbReference type="Gene3D" id="3.30.40.10">
    <property type="entry name" value="Zinc/RING finger domain, C3HC4 (zinc finger)"/>
    <property type="match status" value="4"/>
</dbReference>
<dbReference type="RefSeq" id="XP_056499629.1">
    <property type="nucleotide sequence ID" value="XM_056646188.1"/>
</dbReference>
<dbReference type="PROSITE" id="PS00518">
    <property type="entry name" value="ZF_RING_1"/>
    <property type="match status" value="1"/>
</dbReference>
<evidence type="ECO:0000256" key="2">
    <source>
        <dbReference type="ARBA" id="ARBA00022771"/>
    </source>
</evidence>
<feature type="domain" description="TRAF-type" evidence="7">
    <location>
        <begin position="178"/>
        <end position="245"/>
    </location>
</feature>
<feature type="zinc finger region" description="TRAF-type" evidence="4">
    <location>
        <begin position="178"/>
        <end position="245"/>
    </location>
</feature>
<evidence type="ECO:0000256" key="3">
    <source>
        <dbReference type="ARBA" id="ARBA00022833"/>
    </source>
</evidence>
<keyword evidence="1 4" id="KW-0479">Metal-binding</keyword>
<dbReference type="GeneID" id="81385355"/>
<evidence type="ECO:0000259" key="7">
    <source>
        <dbReference type="PROSITE" id="PS50145"/>
    </source>
</evidence>
<feature type="domain" description="RING-type" evidence="6">
    <location>
        <begin position="129"/>
        <end position="174"/>
    </location>
</feature>
<evidence type="ECO:0000256" key="4">
    <source>
        <dbReference type="PROSITE-ProRule" id="PRU00207"/>
    </source>
</evidence>
<dbReference type="PROSITE" id="PS50089">
    <property type="entry name" value="ZF_RING_2"/>
    <property type="match status" value="1"/>
</dbReference>
<dbReference type="InterPro" id="IPR017907">
    <property type="entry name" value="Znf_RING_CS"/>
</dbReference>
<dbReference type="PROSITE" id="PS50145">
    <property type="entry name" value="ZF_TRAF"/>
    <property type="match status" value="2"/>
</dbReference>
<evidence type="ECO:0000313" key="9">
    <source>
        <dbReference type="Proteomes" id="UP001147733"/>
    </source>
</evidence>
<feature type="domain" description="TRAF-type" evidence="7">
    <location>
        <begin position="272"/>
        <end position="326"/>
    </location>
</feature>
<protein>
    <submittedName>
        <fullName evidence="8">Zinc finger RING-type</fullName>
    </submittedName>
</protein>
<dbReference type="Pfam" id="PF13445">
    <property type="entry name" value="zf-RING_UBOX"/>
    <property type="match status" value="1"/>
</dbReference>
<dbReference type="PANTHER" id="PTHR10131">
    <property type="entry name" value="TNF RECEPTOR ASSOCIATED FACTOR"/>
    <property type="match status" value="1"/>
</dbReference>
<dbReference type="EMBL" id="JAPQKT010000006">
    <property type="protein sequence ID" value="KAJ5227264.1"/>
    <property type="molecule type" value="Genomic_DNA"/>
</dbReference>
<evidence type="ECO:0000313" key="8">
    <source>
        <dbReference type="EMBL" id="KAJ5227264.1"/>
    </source>
</evidence>
<proteinExistence type="predicted"/>
<dbReference type="SUPFAM" id="SSF57850">
    <property type="entry name" value="RING/U-box"/>
    <property type="match status" value="1"/>
</dbReference>
<feature type="compositionally biased region" description="Basic and acidic residues" evidence="5">
    <location>
        <begin position="530"/>
        <end position="541"/>
    </location>
</feature>
<keyword evidence="3 4" id="KW-0862">Zinc</keyword>
<accession>A0A9W9NW55</accession>
<evidence type="ECO:0000256" key="1">
    <source>
        <dbReference type="ARBA" id="ARBA00022723"/>
    </source>
</evidence>
<dbReference type="SUPFAM" id="SSF49599">
    <property type="entry name" value="TRAF domain-like"/>
    <property type="match status" value="2"/>
</dbReference>
<feature type="region of interest" description="Disordered" evidence="5">
    <location>
        <begin position="482"/>
        <end position="541"/>
    </location>
</feature>
<dbReference type="InterPro" id="IPR013083">
    <property type="entry name" value="Znf_RING/FYVE/PHD"/>
</dbReference>
<keyword evidence="2 4" id="KW-0863">Zinc-finger</keyword>
<feature type="compositionally biased region" description="Polar residues" evidence="5">
    <location>
        <begin position="482"/>
        <end position="514"/>
    </location>
</feature>
<keyword evidence="9" id="KW-1185">Reference proteome</keyword>
<feature type="region of interest" description="Disordered" evidence="5">
    <location>
        <begin position="380"/>
        <end position="415"/>
    </location>
</feature>
<reference evidence="8" key="2">
    <citation type="journal article" date="2023" name="IMA Fungus">
        <title>Comparative genomic study of the Penicillium genus elucidates a diverse pangenome and 15 lateral gene transfer events.</title>
        <authorList>
            <person name="Petersen C."/>
            <person name="Sorensen T."/>
            <person name="Nielsen M.R."/>
            <person name="Sondergaard T.E."/>
            <person name="Sorensen J.L."/>
            <person name="Fitzpatrick D.A."/>
            <person name="Frisvad J.C."/>
            <person name="Nielsen K.L."/>
        </authorList>
    </citation>
    <scope>NUCLEOTIDE SEQUENCE</scope>
    <source>
        <strain evidence="8">IBT 23319</strain>
    </source>
</reference>
<gene>
    <name evidence="8" type="ORF">N7469_007270</name>
</gene>
<feature type="zinc finger region" description="TRAF-type" evidence="4">
    <location>
        <begin position="272"/>
        <end position="326"/>
    </location>
</feature>
<comment type="caution">
    <text evidence="8">The sequence shown here is derived from an EMBL/GenBank/DDBJ whole genome shotgun (WGS) entry which is preliminary data.</text>
</comment>
<dbReference type="SMART" id="SM00184">
    <property type="entry name" value="RING"/>
    <property type="match status" value="1"/>
</dbReference>